<evidence type="ECO:0000313" key="8">
    <source>
        <dbReference type="EMBL" id="KAA8497880.1"/>
    </source>
</evidence>
<keyword evidence="4" id="KW-0012">Acyltransferase</keyword>
<dbReference type="Pfam" id="PF10394">
    <property type="entry name" value="Hat1_N"/>
    <property type="match status" value="1"/>
</dbReference>
<evidence type="ECO:0000256" key="6">
    <source>
        <dbReference type="SAM" id="MobiDB-lite"/>
    </source>
</evidence>
<feature type="compositionally biased region" description="Basic and acidic residues" evidence="6">
    <location>
        <begin position="1"/>
        <end position="26"/>
    </location>
</feature>
<evidence type="ECO:0000256" key="5">
    <source>
        <dbReference type="ARBA" id="ARBA00048017"/>
    </source>
</evidence>
<protein>
    <recommendedName>
        <fullName evidence="2">histone acetyltransferase</fullName>
        <ecNumber evidence="2">2.3.1.48</ecNumber>
    </recommendedName>
</protein>
<comment type="similarity">
    <text evidence="1">Belongs to the HAT1 family.</text>
</comment>
<organism evidence="8 9">
    <name type="scientific">Porphyridium purpureum</name>
    <name type="common">Red alga</name>
    <name type="synonym">Porphyridium cruentum</name>
    <dbReference type="NCBI Taxonomy" id="35688"/>
    <lineage>
        <taxon>Eukaryota</taxon>
        <taxon>Rhodophyta</taxon>
        <taxon>Bangiophyceae</taxon>
        <taxon>Porphyridiales</taxon>
        <taxon>Porphyridiaceae</taxon>
        <taxon>Porphyridium</taxon>
    </lineage>
</organism>
<dbReference type="OrthoDB" id="10253098at2759"/>
<evidence type="ECO:0000256" key="1">
    <source>
        <dbReference type="ARBA" id="ARBA00010543"/>
    </source>
</evidence>
<dbReference type="GO" id="GO:0005634">
    <property type="term" value="C:nucleus"/>
    <property type="evidence" value="ECO:0007669"/>
    <property type="project" value="InterPro"/>
</dbReference>
<evidence type="ECO:0000259" key="7">
    <source>
        <dbReference type="Pfam" id="PF10394"/>
    </source>
</evidence>
<dbReference type="EMBL" id="VRMN01000001">
    <property type="protein sequence ID" value="KAA8497880.1"/>
    <property type="molecule type" value="Genomic_DNA"/>
</dbReference>
<dbReference type="Gene3D" id="3.40.630.30">
    <property type="match status" value="1"/>
</dbReference>
<name>A0A5J4Z3P2_PORPP</name>
<dbReference type="SUPFAM" id="SSF55729">
    <property type="entry name" value="Acyl-CoA N-acyltransferases (Nat)"/>
    <property type="match status" value="1"/>
</dbReference>
<dbReference type="InterPro" id="IPR016181">
    <property type="entry name" value="Acyl_CoA_acyltransferase"/>
</dbReference>
<evidence type="ECO:0000256" key="2">
    <source>
        <dbReference type="ARBA" id="ARBA00013184"/>
    </source>
</evidence>
<comment type="catalytic activity">
    <reaction evidence="5">
        <text>L-lysyl-[protein] + acetyl-CoA = N(6)-acetyl-L-lysyl-[protein] + CoA + H(+)</text>
        <dbReference type="Rhea" id="RHEA:45948"/>
        <dbReference type="Rhea" id="RHEA-COMP:9752"/>
        <dbReference type="Rhea" id="RHEA-COMP:10731"/>
        <dbReference type="ChEBI" id="CHEBI:15378"/>
        <dbReference type="ChEBI" id="CHEBI:29969"/>
        <dbReference type="ChEBI" id="CHEBI:57287"/>
        <dbReference type="ChEBI" id="CHEBI:57288"/>
        <dbReference type="ChEBI" id="CHEBI:61930"/>
        <dbReference type="EC" id="2.3.1.48"/>
    </reaction>
</comment>
<dbReference type="EC" id="2.3.1.48" evidence="2"/>
<dbReference type="Gene3D" id="3.90.360.10">
    <property type="entry name" value="Histone acetyl transferase 1 (HAT1), N-terminal domain"/>
    <property type="match status" value="1"/>
</dbReference>
<keyword evidence="9" id="KW-1185">Reference proteome</keyword>
<feature type="domain" description="Histone acetyl transferase HAT1 N-terminal" evidence="7">
    <location>
        <begin position="52"/>
        <end position="206"/>
    </location>
</feature>
<dbReference type="AlphaFoldDB" id="A0A5J4Z3P2"/>
<reference evidence="9" key="1">
    <citation type="journal article" date="2019" name="Nat. Commun.">
        <title>Expansion of phycobilisome linker gene families in mesophilic red algae.</title>
        <authorList>
            <person name="Lee J."/>
            <person name="Kim D."/>
            <person name="Bhattacharya D."/>
            <person name="Yoon H.S."/>
        </authorList>
    </citation>
    <scope>NUCLEOTIDE SEQUENCE [LARGE SCALE GENOMIC DNA]</scope>
    <source>
        <strain evidence="9">CCMP 1328</strain>
    </source>
</reference>
<dbReference type="InterPro" id="IPR017380">
    <property type="entry name" value="Hist_AcTrfase_B-typ_cat-su"/>
</dbReference>
<sequence length="446" mass="50776">MIRAKMQHEEPAAKRPKREELDDAHPTVEVQGTPGMEGLVADGDHGSTRRAVRANDVIELVFGERQNGEILRPPYMHQIFPDEMIQGYDSSLRITLHFSPCSLRVWLDVQATTNAAAPGPEAGGDERTDIVGLLGEKMQPGSFDLDQASLLKNAGSFALPDGLVELEEYKAGSRTFVLLYCPVLADNQALRDWHRRMQFVMYMYIETASYIDDTDPRWELLLVVEKETHAFVGYTTCYRFSTALKSLGSLQKYGFVERLRLAQIVVLPTYRSQGHAIHMLQAVYKLAQQRSAMEVSIEDPSPRFSKVRDVVDYGNAISAKLIETSLMDTKDIMFAERPELVEAMRAELKITPKQAKRLIEIDLLRQVDPVSQSELYKQFRLLIKRRLWAEFHHNQILKVYTPEEKKVKLAELYQDIESEYAHVIASVKDKLGVDTRFRAQLSAETS</sequence>
<dbReference type="PANTHER" id="PTHR12046">
    <property type="entry name" value="HISTONE ACETYLTRANSFERASE TYPE B CATALYTIC SUBUNIT"/>
    <property type="match status" value="1"/>
</dbReference>
<proteinExistence type="inferred from homology"/>
<gene>
    <name evidence="8" type="ORF">FVE85_5465</name>
</gene>
<dbReference type="InterPro" id="IPR037113">
    <property type="entry name" value="Hat1_N_sf"/>
</dbReference>
<feature type="region of interest" description="Disordered" evidence="6">
    <location>
        <begin position="1"/>
        <end position="47"/>
    </location>
</feature>
<keyword evidence="3 8" id="KW-0808">Transferase</keyword>
<dbReference type="InterPro" id="IPR019467">
    <property type="entry name" value="Hat1_N"/>
</dbReference>
<evidence type="ECO:0000256" key="3">
    <source>
        <dbReference type="ARBA" id="ARBA00022679"/>
    </source>
</evidence>
<dbReference type="GO" id="GO:0031509">
    <property type="term" value="P:subtelomeric heterochromatin formation"/>
    <property type="evidence" value="ECO:0007669"/>
    <property type="project" value="InterPro"/>
</dbReference>
<dbReference type="GO" id="GO:0004402">
    <property type="term" value="F:histone acetyltransferase activity"/>
    <property type="evidence" value="ECO:0007669"/>
    <property type="project" value="InterPro"/>
</dbReference>
<dbReference type="Proteomes" id="UP000324585">
    <property type="component" value="Unassembled WGS sequence"/>
</dbReference>
<evidence type="ECO:0000313" key="9">
    <source>
        <dbReference type="Proteomes" id="UP000324585"/>
    </source>
</evidence>
<dbReference type="GO" id="GO:0000781">
    <property type="term" value="C:chromosome, telomeric region"/>
    <property type="evidence" value="ECO:0007669"/>
    <property type="project" value="GOC"/>
</dbReference>
<comment type="caution">
    <text evidence="8">The sequence shown here is derived from an EMBL/GenBank/DDBJ whole genome shotgun (WGS) entry which is preliminary data.</text>
</comment>
<accession>A0A5J4Z3P2</accession>
<dbReference type="OMA" id="ICKANTA"/>
<evidence type="ECO:0000256" key="4">
    <source>
        <dbReference type="ARBA" id="ARBA00023315"/>
    </source>
</evidence>